<evidence type="ECO:0000256" key="1">
    <source>
        <dbReference type="ARBA" id="ARBA00022833"/>
    </source>
</evidence>
<keyword evidence="3" id="KW-1185">Reference proteome</keyword>
<organism evidence="2 3">
    <name type="scientific">Naumannella cuiyingiana</name>
    <dbReference type="NCBI Taxonomy" id="1347891"/>
    <lineage>
        <taxon>Bacteria</taxon>
        <taxon>Bacillati</taxon>
        <taxon>Actinomycetota</taxon>
        <taxon>Actinomycetes</taxon>
        <taxon>Propionibacteriales</taxon>
        <taxon>Propionibacteriaceae</taxon>
        <taxon>Naumannella</taxon>
    </lineage>
</organism>
<dbReference type="RefSeq" id="WP_179446037.1">
    <property type="nucleotide sequence ID" value="NZ_JACBZS010000001.1"/>
</dbReference>
<comment type="caution">
    <text evidence="2">The sequence shown here is derived from an EMBL/GenBank/DDBJ whole genome shotgun (WGS) entry which is preliminary data.</text>
</comment>
<evidence type="ECO:0000313" key="2">
    <source>
        <dbReference type="EMBL" id="NYI72362.1"/>
    </source>
</evidence>
<dbReference type="InterPro" id="IPR024078">
    <property type="entry name" value="LmbE-like_dom_sf"/>
</dbReference>
<accession>A0A7Z0DBA3</accession>
<dbReference type="Pfam" id="PF02585">
    <property type="entry name" value="PIG-L"/>
    <property type="match status" value="1"/>
</dbReference>
<dbReference type="SUPFAM" id="SSF102588">
    <property type="entry name" value="LmbE-like"/>
    <property type="match status" value="1"/>
</dbReference>
<dbReference type="AlphaFoldDB" id="A0A7Z0DBA3"/>
<dbReference type="GO" id="GO:0016137">
    <property type="term" value="P:glycoside metabolic process"/>
    <property type="evidence" value="ECO:0007669"/>
    <property type="project" value="UniProtKB-ARBA"/>
</dbReference>
<sequence>MKPLRPGPLARVAVLGAHCDDIAIGAGGSLLTLCRANPGVIIDALVLSGAGTEREAEERAALAAFCPGAELRLTVADLPDGRMPGEWARAKSLVAAHRRTGDPDLVLAPQRRDAHQDHRLLAELVGQEYRDHLVLGYEIVKYETDLPTVSVHVALEPTVVGEKIALITEHYPSQHGRSWFDDEAFRAVLRIRGVQAQARHAEGFVLEKAVLDLTGGAQS</sequence>
<dbReference type="Proteomes" id="UP000527616">
    <property type="component" value="Unassembled WGS sequence"/>
</dbReference>
<gene>
    <name evidence="2" type="ORF">GGQ54_002922</name>
</gene>
<evidence type="ECO:0000313" key="3">
    <source>
        <dbReference type="Proteomes" id="UP000527616"/>
    </source>
</evidence>
<proteinExistence type="predicted"/>
<dbReference type="Gene3D" id="3.40.50.10320">
    <property type="entry name" value="LmbE-like"/>
    <property type="match status" value="1"/>
</dbReference>
<protein>
    <submittedName>
        <fullName evidence="2">LmbE family N-acetylglucosaminyl deacetylase</fullName>
    </submittedName>
</protein>
<name>A0A7Z0DBA3_9ACTN</name>
<keyword evidence="1" id="KW-0862">Zinc</keyword>
<dbReference type="EMBL" id="JACBZS010000001">
    <property type="protein sequence ID" value="NYI72362.1"/>
    <property type="molecule type" value="Genomic_DNA"/>
</dbReference>
<reference evidence="2 3" key="1">
    <citation type="submission" date="2020-07" db="EMBL/GenBank/DDBJ databases">
        <title>Sequencing the genomes of 1000 actinobacteria strains.</title>
        <authorList>
            <person name="Klenk H.-P."/>
        </authorList>
    </citation>
    <scope>NUCLEOTIDE SEQUENCE [LARGE SCALE GENOMIC DNA]</scope>
    <source>
        <strain evidence="2 3">DSM 103164</strain>
    </source>
</reference>
<dbReference type="InterPro" id="IPR003737">
    <property type="entry name" value="GlcNAc_PI_deacetylase-related"/>
</dbReference>